<protein>
    <submittedName>
        <fullName evidence="2">Uncharacterized protein</fullName>
    </submittedName>
</protein>
<keyword evidence="3" id="KW-1185">Reference proteome</keyword>
<evidence type="ECO:0000313" key="2">
    <source>
        <dbReference type="EMBL" id="KAK3867812.1"/>
    </source>
</evidence>
<comment type="caution">
    <text evidence="2">The sequence shown here is derived from an EMBL/GenBank/DDBJ whole genome shotgun (WGS) entry which is preliminary data.</text>
</comment>
<evidence type="ECO:0000313" key="3">
    <source>
        <dbReference type="Proteomes" id="UP001286313"/>
    </source>
</evidence>
<accession>A0AAE1F6S6</accession>
<feature type="region of interest" description="Disordered" evidence="1">
    <location>
        <begin position="27"/>
        <end position="64"/>
    </location>
</feature>
<dbReference type="Proteomes" id="UP001286313">
    <property type="component" value="Unassembled WGS sequence"/>
</dbReference>
<dbReference type="AlphaFoldDB" id="A0AAE1F6S6"/>
<name>A0AAE1F6S6_PETCI</name>
<gene>
    <name evidence="2" type="ORF">Pcinc_026754</name>
</gene>
<feature type="compositionally biased region" description="Basic and acidic residues" evidence="1">
    <location>
        <begin position="41"/>
        <end position="60"/>
    </location>
</feature>
<sequence>MKETLLGCEVKAEERRRSETVITALTYTPIPDNPPANPEKTPTDKPDDEKTDFEKPHEPDLSACGTLDIPKAIILT</sequence>
<proteinExistence type="predicted"/>
<organism evidence="2 3">
    <name type="scientific">Petrolisthes cinctipes</name>
    <name type="common">Flat porcelain crab</name>
    <dbReference type="NCBI Taxonomy" id="88211"/>
    <lineage>
        <taxon>Eukaryota</taxon>
        <taxon>Metazoa</taxon>
        <taxon>Ecdysozoa</taxon>
        <taxon>Arthropoda</taxon>
        <taxon>Crustacea</taxon>
        <taxon>Multicrustacea</taxon>
        <taxon>Malacostraca</taxon>
        <taxon>Eumalacostraca</taxon>
        <taxon>Eucarida</taxon>
        <taxon>Decapoda</taxon>
        <taxon>Pleocyemata</taxon>
        <taxon>Anomura</taxon>
        <taxon>Galatheoidea</taxon>
        <taxon>Porcellanidae</taxon>
        <taxon>Petrolisthes</taxon>
    </lineage>
</organism>
<evidence type="ECO:0000256" key="1">
    <source>
        <dbReference type="SAM" id="MobiDB-lite"/>
    </source>
</evidence>
<dbReference type="EMBL" id="JAWQEG010003127">
    <property type="protein sequence ID" value="KAK3867812.1"/>
    <property type="molecule type" value="Genomic_DNA"/>
</dbReference>
<reference evidence="2" key="1">
    <citation type="submission" date="2023-10" db="EMBL/GenBank/DDBJ databases">
        <title>Genome assemblies of two species of porcelain crab, Petrolisthes cinctipes and Petrolisthes manimaculis (Anomura: Porcellanidae).</title>
        <authorList>
            <person name="Angst P."/>
        </authorList>
    </citation>
    <scope>NUCLEOTIDE SEQUENCE</scope>
    <source>
        <strain evidence="2">PB745_01</strain>
        <tissue evidence="2">Gill</tissue>
    </source>
</reference>